<dbReference type="AlphaFoldDB" id="A0AAX1J8A3"/>
<keyword evidence="1" id="KW-0472">Membrane</keyword>
<feature type="transmembrane region" description="Helical" evidence="1">
    <location>
        <begin position="104"/>
        <end position="122"/>
    </location>
</feature>
<keyword evidence="1" id="KW-0812">Transmembrane</keyword>
<evidence type="ECO:0000313" key="3">
    <source>
        <dbReference type="EMBL" id="QPI36641.1"/>
    </source>
</evidence>
<dbReference type="InterPro" id="IPR009339">
    <property type="entry name" value="DUF998"/>
</dbReference>
<gene>
    <name evidence="3" type="ORF">I2456_19490</name>
    <name evidence="2" type="ORF">MKUB_48810</name>
</gene>
<keyword evidence="4" id="KW-1185">Reference proteome</keyword>
<keyword evidence="1" id="KW-1133">Transmembrane helix</keyword>
<dbReference type="RefSeq" id="WP_085074864.1">
    <property type="nucleotide sequence ID" value="NZ_BLKU01000005.1"/>
</dbReference>
<feature type="transmembrane region" description="Helical" evidence="1">
    <location>
        <begin position="151"/>
        <end position="173"/>
    </location>
</feature>
<feature type="transmembrane region" description="Helical" evidence="1">
    <location>
        <begin position="78"/>
        <end position="97"/>
    </location>
</feature>
<feature type="transmembrane region" description="Helical" evidence="1">
    <location>
        <begin position="211"/>
        <end position="234"/>
    </location>
</feature>
<evidence type="ECO:0000256" key="1">
    <source>
        <dbReference type="SAM" id="Phobius"/>
    </source>
</evidence>
<feature type="transmembrane region" description="Helical" evidence="1">
    <location>
        <begin position="185"/>
        <end position="205"/>
    </location>
</feature>
<dbReference type="EMBL" id="BLKU01000005">
    <property type="protein sequence ID" value="GFG67391.1"/>
    <property type="molecule type" value="Genomic_DNA"/>
</dbReference>
<evidence type="ECO:0000313" key="5">
    <source>
        <dbReference type="Proteomes" id="UP000663583"/>
    </source>
</evidence>
<dbReference type="Proteomes" id="UP000465306">
    <property type="component" value="Unassembled WGS sequence"/>
</dbReference>
<dbReference type="Pfam" id="PF06197">
    <property type="entry name" value="DUF998"/>
    <property type="match status" value="1"/>
</dbReference>
<dbReference type="EMBL" id="CP065047">
    <property type="protein sequence ID" value="QPI36641.1"/>
    <property type="molecule type" value="Genomic_DNA"/>
</dbReference>
<protein>
    <submittedName>
        <fullName evidence="3">DUF998 domain-containing protein</fullName>
    </submittedName>
</protein>
<organism evidence="3 5">
    <name type="scientific">Mycobacterium kubicae</name>
    <dbReference type="NCBI Taxonomy" id="120959"/>
    <lineage>
        <taxon>Bacteria</taxon>
        <taxon>Bacillati</taxon>
        <taxon>Actinomycetota</taxon>
        <taxon>Actinomycetes</taxon>
        <taxon>Mycobacteriales</taxon>
        <taxon>Mycobacteriaceae</taxon>
        <taxon>Mycobacterium</taxon>
        <taxon>Mycobacterium simiae complex</taxon>
    </lineage>
</organism>
<evidence type="ECO:0000313" key="2">
    <source>
        <dbReference type="EMBL" id="GFG67391.1"/>
    </source>
</evidence>
<accession>A0AAX1J8A3</accession>
<reference evidence="2 4" key="1">
    <citation type="journal article" date="2019" name="Emerg. Microbes Infect.">
        <title>Comprehensive subspecies identification of 175 nontuberculous mycobacteria species based on 7547 genomic profiles.</title>
        <authorList>
            <person name="Matsumoto Y."/>
            <person name="Kinjo T."/>
            <person name="Motooka D."/>
            <person name="Nabeya D."/>
            <person name="Jung N."/>
            <person name="Uechi K."/>
            <person name="Horii T."/>
            <person name="Iida T."/>
            <person name="Fujita J."/>
            <person name="Nakamura S."/>
        </authorList>
    </citation>
    <scope>NUCLEOTIDE SEQUENCE [LARGE SCALE GENOMIC DNA]</scope>
    <source>
        <strain evidence="2 4">JCM 13573</strain>
    </source>
</reference>
<proteinExistence type="predicted"/>
<sequence length="245" mass="25531">MAVPQRPDLVPATAGKPRSLYPVLRWVAVVGAAAGAILYSNWVLEIVFTRTLPDPDHYISELAAADQPYGEWFRAGDLGAAGVLVVAAAAALVGVRGSQWSSRGWWAVGVFAGATVLDNTVWKLVCAPSSNPACAARESSGAVPIGHQLHWFSSGIVLVAAVASLLAFVIADVREGAPARVQRVGLFMLAALITTAILTGVAIIIDSADVIGVVGVAQRAELAAFAGWLVYVALRTARVRVDANP</sequence>
<dbReference type="KEGG" id="mku:I2456_19490"/>
<feature type="transmembrane region" description="Helical" evidence="1">
    <location>
        <begin position="23"/>
        <end position="44"/>
    </location>
</feature>
<evidence type="ECO:0000313" key="4">
    <source>
        <dbReference type="Proteomes" id="UP000465306"/>
    </source>
</evidence>
<name>A0AAX1J8A3_9MYCO</name>
<reference evidence="2" key="2">
    <citation type="submission" date="2020-02" db="EMBL/GenBank/DDBJ databases">
        <authorList>
            <person name="Matsumoto Y."/>
            <person name="Kinjo T."/>
            <person name="Motooka D."/>
            <person name="Nabeya D."/>
            <person name="Jung N."/>
            <person name="Uechi K."/>
            <person name="Horii T."/>
            <person name="Iida T."/>
            <person name="Fujita J."/>
            <person name="Nakamura S."/>
        </authorList>
    </citation>
    <scope>NUCLEOTIDE SEQUENCE</scope>
    <source>
        <strain evidence="2">JCM 13573</strain>
    </source>
</reference>
<reference evidence="3" key="3">
    <citation type="submission" date="2020-11" db="EMBL/GenBank/DDBJ databases">
        <title>Intraspecies plasmid and genomic variation of Mycobacterium kubicae revealed by the complete genome sequences of two clinical isolates.</title>
        <authorList>
            <person name="Hendrix J.R."/>
            <person name="Epperson L.E."/>
            <person name="Honda J.R."/>
            <person name="Strong M."/>
        </authorList>
    </citation>
    <scope>NUCLEOTIDE SEQUENCE</scope>
    <source>
        <strain evidence="3">JCM 13573</strain>
    </source>
</reference>
<dbReference type="Proteomes" id="UP000663583">
    <property type="component" value="Chromosome"/>
</dbReference>